<reference evidence="1 2" key="2">
    <citation type="submission" date="2008-04" db="EMBL/GenBank/DDBJ databases">
        <authorList>
            <person name="Fulton L."/>
            <person name="Clifton S."/>
            <person name="Fulton B."/>
            <person name="Xu J."/>
            <person name="Minx P."/>
            <person name="Pepin K.H."/>
            <person name="Johnson M."/>
            <person name="Thiruvilangam P."/>
            <person name="Bhonagiri V."/>
            <person name="Nash W.E."/>
            <person name="Mardis E.R."/>
            <person name="Wilson R.K."/>
        </authorList>
    </citation>
    <scope>NUCLEOTIDE SEQUENCE [LARGE SCALE GENOMIC DNA]</scope>
    <source>
        <strain evidence="1 2">DSM 17136</strain>
    </source>
</reference>
<dbReference type="STRING" id="470145.BACCOP_00075"/>
<evidence type="ECO:0000313" key="1">
    <source>
        <dbReference type="EMBL" id="EDV02826.1"/>
    </source>
</evidence>
<gene>
    <name evidence="1" type="ORF">BACCOP_00075</name>
</gene>
<comment type="caution">
    <text evidence="1">The sequence shown here is derived from an EMBL/GenBank/DDBJ whole genome shotgun (WGS) entry which is preliminary data.</text>
</comment>
<organism evidence="1 2">
    <name type="scientific">Phocaeicola coprocola DSM 17136</name>
    <dbReference type="NCBI Taxonomy" id="470145"/>
    <lineage>
        <taxon>Bacteria</taxon>
        <taxon>Pseudomonadati</taxon>
        <taxon>Bacteroidota</taxon>
        <taxon>Bacteroidia</taxon>
        <taxon>Bacteroidales</taxon>
        <taxon>Bacteroidaceae</taxon>
        <taxon>Phocaeicola</taxon>
    </lineage>
</organism>
<sequence length="41" mass="5038">MKSDANLRFYFNLQNENDIFFNDKIFFHFSIYNSSLKIRQA</sequence>
<accession>B3JDY6</accession>
<name>B3JDY6_9BACT</name>
<proteinExistence type="predicted"/>
<dbReference type="HOGENOM" id="CLU_3265522_0_0_10"/>
<dbReference type="EMBL" id="ABIY02000007">
    <property type="protein sequence ID" value="EDV02826.1"/>
    <property type="molecule type" value="Genomic_DNA"/>
</dbReference>
<reference evidence="1 2" key="1">
    <citation type="submission" date="2008-04" db="EMBL/GenBank/DDBJ databases">
        <title>Draft genome sequence of Bacteroides coprocola (DSM 17136).</title>
        <authorList>
            <person name="Sudarsanam P."/>
            <person name="Ley R."/>
            <person name="Guruge J."/>
            <person name="Turnbaugh P.J."/>
            <person name="Mahowald M."/>
            <person name="Liep D."/>
            <person name="Gordon J."/>
        </authorList>
    </citation>
    <scope>NUCLEOTIDE SEQUENCE [LARGE SCALE GENOMIC DNA]</scope>
    <source>
        <strain evidence="1 2">DSM 17136</strain>
    </source>
</reference>
<evidence type="ECO:0000313" key="2">
    <source>
        <dbReference type="Proteomes" id="UP000003146"/>
    </source>
</evidence>
<protein>
    <submittedName>
        <fullName evidence="1">Uncharacterized protein</fullName>
    </submittedName>
</protein>
<dbReference type="Proteomes" id="UP000003146">
    <property type="component" value="Unassembled WGS sequence"/>
</dbReference>
<dbReference type="AlphaFoldDB" id="B3JDY6"/>